<dbReference type="InterPro" id="IPR040591">
    <property type="entry name" value="RqcP2_RBD"/>
</dbReference>
<dbReference type="PROSITE" id="PS50889">
    <property type="entry name" value="S4"/>
    <property type="match status" value="1"/>
</dbReference>
<dbReference type="InterPro" id="IPR012677">
    <property type="entry name" value="Nucleotide-bd_a/b_plait_sf"/>
</dbReference>
<protein>
    <submittedName>
        <fullName evidence="3">YlmH/Sll1252 family protein</fullName>
    </submittedName>
</protein>
<sequence>MMQDEQLIKKRFLDLFQQAQRKGIVCFSDFLTLNEQNILNSCAGSLGITYELSGGCFYAERQIAAFLPDALYYEWSYPIKCIEIAPAYPKFADTISHRDVLGALMNLGIAREKLGDILIKDNKAYLFVKREIADYIAEELQQVCHTIVHCVLEEPSAMAVEPELKEFEKIVASNRLDSVIAAMSGKSRSQSVVLIQSGKIFINGAECLHNTYLCKQNDVISIRGTGKFIFDGEIGTTKKSKMKIRFRQYI</sequence>
<dbReference type="EMBL" id="JAJEQW010000001">
    <property type="protein sequence ID" value="MCC2241098.1"/>
    <property type="molecule type" value="Genomic_DNA"/>
</dbReference>
<gene>
    <name evidence="3" type="ORF">LKD47_02110</name>
</gene>
<dbReference type="Gene3D" id="3.30.1370.160">
    <property type="match status" value="1"/>
</dbReference>
<dbReference type="Pfam" id="PF01479">
    <property type="entry name" value="S4"/>
    <property type="match status" value="1"/>
</dbReference>
<accession>A0AAW4W8L1</accession>
<evidence type="ECO:0000313" key="4">
    <source>
        <dbReference type="Proteomes" id="UP001198893"/>
    </source>
</evidence>
<feature type="domain" description="RNA-binding S4" evidence="2">
    <location>
        <begin position="174"/>
        <end position="235"/>
    </location>
</feature>
<comment type="caution">
    <text evidence="3">The sequence shown here is derived from an EMBL/GenBank/DDBJ whole genome shotgun (WGS) entry which is preliminary data.</text>
</comment>
<organism evidence="3 4">
    <name type="scientific">Roseburia amylophila</name>
    <dbReference type="NCBI Taxonomy" id="2981794"/>
    <lineage>
        <taxon>Bacteria</taxon>
        <taxon>Bacillati</taxon>
        <taxon>Bacillota</taxon>
        <taxon>Clostridia</taxon>
        <taxon>Lachnospirales</taxon>
        <taxon>Lachnospiraceae</taxon>
        <taxon>Roseburia</taxon>
    </lineage>
</organism>
<dbReference type="Proteomes" id="UP001198893">
    <property type="component" value="Unassembled WGS sequence"/>
</dbReference>
<evidence type="ECO:0000256" key="1">
    <source>
        <dbReference type="PROSITE-ProRule" id="PRU00182"/>
    </source>
</evidence>
<dbReference type="SMART" id="SM00363">
    <property type="entry name" value="S4"/>
    <property type="match status" value="1"/>
</dbReference>
<evidence type="ECO:0000313" key="3">
    <source>
        <dbReference type="EMBL" id="MCC2241098.1"/>
    </source>
</evidence>
<keyword evidence="1" id="KW-0694">RNA-binding</keyword>
<dbReference type="InterPro" id="IPR002942">
    <property type="entry name" value="S4_RNA-bd"/>
</dbReference>
<dbReference type="Pfam" id="PF17774">
    <property type="entry name" value="YlmH_RBD"/>
    <property type="match status" value="1"/>
</dbReference>
<dbReference type="AlphaFoldDB" id="A0AAW4W8L1"/>
<dbReference type="CDD" id="cd00165">
    <property type="entry name" value="S4"/>
    <property type="match status" value="1"/>
</dbReference>
<proteinExistence type="predicted"/>
<dbReference type="RefSeq" id="WP_022243821.1">
    <property type="nucleotide sequence ID" value="NZ_JAJEQW010000001.1"/>
</dbReference>
<dbReference type="Gene3D" id="3.10.290.10">
    <property type="entry name" value="RNA-binding S4 domain"/>
    <property type="match status" value="1"/>
</dbReference>
<name>A0AAW4W8L1_9FIRM</name>
<dbReference type="GO" id="GO:0003723">
    <property type="term" value="F:RNA binding"/>
    <property type="evidence" value="ECO:0007669"/>
    <property type="project" value="UniProtKB-KW"/>
</dbReference>
<dbReference type="InterPro" id="IPR036986">
    <property type="entry name" value="S4_RNA-bd_sf"/>
</dbReference>
<reference evidence="3" key="1">
    <citation type="submission" date="2021-10" db="EMBL/GenBank/DDBJ databases">
        <title>Anaerobic single-cell dispensing facilitates the cultivation of human gut bacteria.</title>
        <authorList>
            <person name="Afrizal A."/>
        </authorList>
    </citation>
    <scope>NUCLEOTIDE SEQUENCE</scope>
    <source>
        <strain evidence="3">CLA-AA-H204</strain>
    </source>
</reference>
<dbReference type="Gene3D" id="3.30.70.330">
    <property type="match status" value="1"/>
</dbReference>
<evidence type="ECO:0000259" key="2">
    <source>
        <dbReference type="SMART" id="SM00363"/>
    </source>
</evidence>
<dbReference type="SUPFAM" id="SSF55174">
    <property type="entry name" value="Alpha-L RNA-binding motif"/>
    <property type="match status" value="1"/>
</dbReference>